<protein>
    <submittedName>
        <fullName evidence="2">Uncharacterized protein</fullName>
    </submittedName>
</protein>
<organism evidence="2 3">
    <name type="scientific">Candidatus Paracaedimonas acanthamoebae</name>
    <dbReference type="NCBI Taxonomy" id="244581"/>
    <lineage>
        <taxon>Bacteria</taxon>
        <taxon>Pseudomonadati</taxon>
        <taxon>Pseudomonadota</taxon>
        <taxon>Alphaproteobacteria</taxon>
        <taxon>Holosporales</taxon>
        <taxon>Caedimonadaceae</taxon>
        <taxon>Candidatus Paracaedimonas</taxon>
    </lineage>
</organism>
<feature type="compositionally biased region" description="Low complexity" evidence="1">
    <location>
        <begin position="265"/>
        <end position="277"/>
    </location>
</feature>
<feature type="region of interest" description="Disordered" evidence="1">
    <location>
        <begin position="222"/>
        <end position="379"/>
    </location>
</feature>
<evidence type="ECO:0000313" key="2">
    <source>
        <dbReference type="EMBL" id="MBN9412382.1"/>
    </source>
</evidence>
<feature type="compositionally biased region" description="Basic residues" evidence="1">
    <location>
        <begin position="230"/>
        <end position="239"/>
    </location>
</feature>
<feature type="compositionally biased region" description="Polar residues" evidence="1">
    <location>
        <begin position="285"/>
        <end position="298"/>
    </location>
</feature>
<reference evidence="2" key="1">
    <citation type="submission" date="2021-02" db="EMBL/GenBank/DDBJ databases">
        <title>Thiocyanate and organic carbon inputs drive convergent selection for specific autotrophic Afipia and Thiobacillus strains within complex microbiomes.</title>
        <authorList>
            <person name="Huddy R.J."/>
            <person name="Sachdeva R."/>
            <person name="Kadzinga F."/>
            <person name="Kantor R.S."/>
            <person name="Harrison S.T.L."/>
            <person name="Banfield J.F."/>
        </authorList>
    </citation>
    <scope>NUCLEOTIDE SEQUENCE</scope>
    <source>
        <strain evidence="2">SCN18_10_11_15_R4_P_38_20</strain>
    </source>
</reference>
<sequence length="379" mass="42310">MKSFRWVIIGLFLVVLNRQSVRASALDEGETFKSAKIGLQYLQIPLSTLQMLIVDNPYLSGNKTAGAQYLGLSQVRELGDCHYVFSVHVDPDDFSSRNYEVYYKMLMSQKYKERKVSPIIMRVLVDLKTGEDYYQGTYKISHGSFPPLRFHLQAIERAKAKNFKDGGLFWTKKGASFDDFSENSRRDSCQISELSKGEYGVTKDGELTRKLKERSDSLEDILGEKIVTPSKKRSPFKKKEKAEPSSQGIAIQPSLEKKEEETEGSLASSSSPSSQLLGKNKRPESPSSRSTRKGNFTLLQEDIDALLKENEQSQVPSSPKAEEPKESSSTFSSSFASSQSSSNQSYSEPLKKEGAASPRSGHIRKKASVDPLNAKAIKK</sequence>
<gene>
    <name evidence="2" type="ORF">J0H12_00450</name>
</gene>
<dbReference type="Proteomes" id="UP000664414">
    <property type="component" value="Unassembled WGS sequence"/>
</dbReference>
<evidence type="ECO:0000313" key="3">
    <source>
        <dbReference type="Proteomes" id="UP000664414"/>
    </source>
</evidence>
<proteinExistence type="predicted"/>
<feature type="compositionally biased region" description="Low complexity" evidence="1">
    <location>
        <begin position="327"/>
        <end position="347"/>
    </location>
</feature>
<comment type="caution">
    <text evidence="2">The sequence shown here is derived from an EMBL/GenBank/DDBJ whole genome shotgun (WGS) entry which is preliminary data.</text>
</comment>
<name>A0A8J7PIF7_9PROT</name>
<accession>A0A8J7PIF7</accession>
<dbReference type="AlphaFoldDB" id="A0A8J7PIF7"/>
<evidence type="ECO:0000256" key="1">
    <source>
        <dbReference type="SAM" id="MobiDB-lite"/>
    </source>
</evidence>
<dbReference type="EMBL" id="JAFKGL010000010">
    <property type="protein sequence ID" value="MBN9412382.1"/>
    <property type="molecule type" value="Genomic_DNA"/>
</dbReference>